<organism evidence="1">
    <name type="scientific">Brachypodium distachyon</name>
    <name type="common">Purple false brome</name>
    <name type="synonym">Trachynia distachya</name>
    <dbReference type="NCBI Taxonomy" id="15368"/>
    <lineage>
        <taxon>Eukaryota</taxon>
        <taxon>Viridiplantae</taxon>
        <taxon>Streptophyta</taxon>
        <taxon>Embryophyta</taxon>
        <taxon>Tracheophyta</taxon>
        <taxon>Spermatophyta</taxon>
        <taxon>Magnoliopsida</taxon>
        <taxon>Liliopsida</taxon>
        <taxon>Poales</taxon>
        <taxon>Poaceae</taxon>
        <taxon>BOP clade</taxon>
        <taxon>Pooideae</taxon>
        <taxon>Stipodae</taxon>
        <taxon>Brachypodieae</taxon>
        <taxon>Brachypodium</taxon>
    </lineage>
</organism>
<reference evidence="1 2" key="1">
    <citation type="journal article" date="2010" name="Nature">
        <title>Genome sequencing and analysis of the model grass Brachypodium distachyon.</title>
        <authorList>
            <consortium name="International Brachypodium Initiative"/>
        </authorList>
    </citation>
    <scope>NUCLEOTIDE SEQUENCE [LARGE SCALE GENOMIC DNA]</scope>
    <source>
        <strain evidence="1 2">Bd21</strain>
    </source>
</reference>
<accession>A0A2K2DSZ4</accession>
<dbReference type="OrthoDB" id="689430at2759"/>
<reference evidence="1" key="2">
    <citation type="submission" date="2017-06" db="EMBL/GenBank/DDBJ databases">
        <title>WGS assembly of Brachypodium distachyon.</title>
        <authorList>
            <consortium name="The International Brachypodium Initiative"/>
            <person name="Lucas S."/>
            <person name="Harmon-Smith M."/>
            <person name="Lail K."/>
            <person name="Tice H."/>
            <person name="Grimwood J."/>
            <person name="Bruce D."/>
            <person name="Barry K."/>
            <person name="Shu S."/>
            <person name="Lindquist E."/>
            <person name="Wang M."/>
            <person name="Pitluck S."/>
            <person name="Vogel J.P."/>
            <person name="Garvin D.F."/>
            <person name="Mockler T.C."/>
            <person name="Schmutz J."/>
            <person name="Rokhsar D."/>
            <person name="Bevan M.W."/>
        </authorList>
    </citation>
    <scope>NUCLEOTIDE SEQUENCE</scope>
    <source>
        <strain evidence="1">Bd21</strain>
    </source>
</reference>
<evidence type="ECO:0008006" key="4">
    <source>
        <dbReference type="Google" id="ProtNLM"/>
    </source>
</evidence>
<protein>
    <recommendedName>
        <fullName evidence="4">Reverse transcriptase zinc-binding domain-containing protein</fullName>
    </recommendedName>
</protein>
<evidence type="ECO:0000313" key="3">
    <source>
        <dbReference type="Proteomes" id="UP000008810"/>
    </source>
</evidence>
<gene>
    <name evidence="1" type="ORF">BRADI_1g62059v3</name>
</gene>
<evidence type="ECO:0000313" key="2">
    <source>
        <dbReference type="EnsemblPlants" id="PNT77403"/>
    </source>
</evidence>
<dbReference type="PANTHER" id="PTHR36617">
    <property type="entry name" value="PROTEIN, PUTATIVE-RELATED"/>
    <property type="match status" value="1"/>
</dbReference>
<evidence type="ECO:0000313" key="1">
    <source>
        <dbReference type="EMBL" id="PNT77403.1"/>
    </source>
</evidence>
<dbReference type="InParanoid" id="A0A2K2DSZ4"/>
<dbReference type="AlphaFoldDB" id="A0A2K2DSZ4"/>
<name>A0A2K2DSZ4_BRADI</name>
<sequence>MCKWWWKLEVESGMWQDLVQQKYLHGKGIYNIHNLLKVKELYLKERSIIIGDEKLTDFWGDAWCGQISFALQFPRLYDISNEIGLTVHEIAERAICWAIWKLRNKACFDKKLIRSPAEIICYACAFMKYWAGLQSANEGDQTRAGAATLQQEALRHHPRQADVDIPRIQEEADAATGDVCSHEL</sequence>
<keyword evidence="3" id="KW-1185">Reference proteome</keyword>
<proteinExistence type="predicted"/>
<dbReference type="FunCoup" id="A0A2K2DSZ4">
    <property type="interactions" value="187"/>
</dbReference>
<dbReference type="EnsemblPlants" id="PNT77403">
    <property type="protein sequence ID" value="PNT77403"/>
    <property type="gene ID" value="BRADI_1g62059v3"/>
</dbReference>
<dbReference type="Proteomes" id="UP000008810">
    <property type="component" value="Chromosome 1"/>
</dbReference>
<dbReference type="PANTHER" id="PTHR36617:SF5">
    <property type="entry name" value="OS05G0421675 PROTEIN"/>
    <property type="match status" value="1"/>
</dbReference>
<reference evidence="2" key="3">
    <citation type="submission" date="2018-08" db="UniProtKB">
        <authorList>
            <consortium name="EnsemblPlants"/>
        </authorList>
    </citation>
    <scope>IDENTIFICATION</scope>
    <source>
        <strain evidence="2">cv. Bd21</strain>
    </source>
</reference>
<dbReference type="EMBL" id="CM000880">
    <property type="protein sequence ID" value="PNT77403.1"/>
    <property type="molecule type" value="Genomic_DNA"/>
</dbReference>
<dbReference type="Gramene" id="PNT77403">
    <property type="protein sequence ID" value="PNT77403"/>
    <property type="gene ID" value="BRADI_1g62059v3"/>
</dbReference>